<gene>
    <name evidence="1" type="ORF">MNBD_DELTA03-581</name>
</gene>
<name>A0A3B0V3B0_9ZZZZ</name>
<protein>
    <recommendedName>
        <fullName evidence="2">YkgJ family cysteine cluster protein</fullName>
    </recommendedName>
</protein>
<dbReference type="EMBL" id="UOEX01000231">
    <property type="protein sequence ID" value="VAW38015.1"/>
    <property type="molecule type" value="Genomic_DNA"/>
</dbReference>
<reference evidence="1" key="1">
    <citation type="submission" date="2018-06" db="EMBL/GenBank/DDBJ databases">
        <authorList>
            <person name="Zhirakovskaya E."/>
        </authorList>
    </citation>
    <scope>NUCLEOTIDE SEQUENCE</scope>
</reference>
<evidence type="ECO:0000313" key="1">
    <source>
        <dbReference type="EMBL" id="VAW38015.1"/>
    </source>
</evidence>
<sequence length="286" mass="32188">MPTAVEKALSRLERPLLPLISLLEMLYLTGPFAGIEELLAELPADIETNGCHYDEPAALLRAEMDIIREVELLKNNHPLSCLIVDDRGQECPRVEAVELRIAQGIMARELEEINSLLCGGRGCDLCCIGPANHSRHNFFDIPLGDGEVEGFTGLRRVDEAIEGDIYAEPAPLIDERPFYQSDVPFLLRWRRGWSLVLPRRSSCPKLADNGFCAVYEQRPAVCRKPQIFPYALEEDGRSGDGGLPRYVGRRKLLAVWDCPYVREYQAQIARYGELCGMEPVFKENKA</sequence>
<organism evidence="1">
    <name type="scientific">hydrothermal vent metagenome</name>
    <dbReference type="NCBI Taxonomy" id="652676"/>
    <lineage>
        <taxon>unclassified sequences</taxon>
        <taxon>metagenomes</taxon>
        <taxon>ecological metagenomes</taxon>
    </lineage>
</organism>
<proteinExistence type="predicted"/>
<accession>A0A3B0V3B0</accession>
<dbReference type="AlphaFoldDB" id="A0A3B0V3B0"/>
<evidence type="ECO:0008006" key="2">
    <source>
        <dbReference type="Google" id="ProtNLM"/>
    </source>
</evidence>